<accession>X1Q737</accession>
<feature type="non-terminal residue" evidence="2">
    <location>
        <position position="182"/>
    </location>
</feature>
<sequence length="182" mass="22044">MWYNDGMIYNWLIKHKKSAYGIAIGFLIFTILVYAFQSHWFVRHIYKYIDYWAIPLSAAFMLVLAYMAYISITENRRIREEERERDFRRRCLDDIQDWAQKGAVLLVELRPWHIPEEQRQNLIRLAPLKAMNNWMMNASRIFDDRMLPRRVDEAAQSIKEYCEMMEGKHIGMGVEDMHERCR</sequence>
<proteinExistence type="predicted"/>
<dbReference type="EMBL" id="BARV01038747">
    <property type="protein sequence ID" value="GAI50566.1"/>
    <property type="molecule type" value="Genomic_DNA"/>
</dbReference>
<organism evidence="2">
    <name type="scientific">marine sediment metagenome</name>
    <dbReference type="NCBI Taxonomy" id="412755"/>
    <lineage>
        <taxon>unclassified sequences</taxon>
        <taxon>metagenomes</taxon>
        <taxon>ecological metagenomes</taxon>
    </lineage>
</organism>
<protein>
    <submittedName>
        <fullName evidence="2">Uncharacterized protein</fullName>
    </submittedName>
</protein>
<keyword evidence="1" id="KW-0812">Transmembrane</keyword>
<keyword evidence="1" id="KW-1133">Transmembrane helix</keyword>
<name>X1Q737_9ZZZZ</name>
<reference evidence="2" key="1">
    <citation type="journal article" date="2014" name="Front. Microbiol.">
        <title>High frequency of phylogenetically diverse reductive dehalogenase-homologous genes in deep subseafloor sedimentary metagenomes.</title>
        <authorList>
            <person name="Kawai M."/>
            <person name="Futagami T."/>
            <person name="Toyoda A."/>
            <person name="Takaki Y."/>
            <person name="Nishi S."/>
            <person name="Hori S."/>
            <person name="Arai W."/>
            <person name="Tsubouchi T."/>
            <person name="Morono Y."/>
            <person name="Uchiyama I."/>
            <person name="Ito T."/>
            <person name="Fujiyama A."/>
            <person name="Inagaki F."/>
            <person name="Takami H."/>
        </authorList>
    </citation>
    <scope>NUCLEOTIDE SEQUENCE</scope>
    <source>
        <strain evidence="2">Expedition CK06-06</strain>
    </source>
</reference>
<comment type="caution">
    <text evidence="2">The sequence shown here is derived from an EMBL/GenBank/DDBJ whole genome shotgun (WGS) entry which is preliminary data.</text>
</comment>
<gene>
    <name evidence="2" type="ORF">S06H3_59597</name>
</gene>
<keyword evidence="1" id="KW-0472">Membrane</keyword>
<feature type="transmembrane region" description="Helical" evidence="1">
    <location>
        <begin position="49"/>
        <end position="69"/>
    </location>
</feature>
<evidence type="ECO:0000256" key="1">
    <source>
        <dbReference type="SAM" id="Phobius"/>
    </source>
</evidence>
<feature type="transmembrane region" description="Helical" evidence="1">
    <location>
        <begin position="20"/>
        <end position="37"/>
    </location>
</feature>
<dbReference type="AlphaFoldDB" id="X1Q737"/>
<evidence type="ECO:0000313" key="2">
    <source>
        <dbReference type="EMBL" id="GAI50566.1"/>
    </source>
</evidence>